<keyword evidence="3 5" id="KW-1133">Transmembrane helix</keyword>
<evidence type="ECO:0000259" key="6">
    <source>
        <dbReference type="Pfam" id="PF03151"/>
    </source>
</evidence>
<sequence length="335" mass="37641">MDQHKIKTVFAVVTFYCSVSITMVFLNKYLLSYSKIRPGPIFMTWLQSIGTSVILYFVGEAGKTNPLFDFIPPFKIEFERCKKIFKLSFVFAAMIIFGNYCLKHVAASFFVIARSMHIVFNVSLSYFLLGQKTDFSIIKACIIVTLGYILGSVGEVKFSWQGFVFGLIASFLSALYPIVMKQSLENKEDENNPNEEEEKKKFSNGELMIYNNTLAIGLLFPFVLLSEEISVEKIKEYFSFSFILLILISTSLAFLLSFATVLQVKHTSPLTHMIVGSLKGSLQTVLGALLFGNEVSLLNAIGVILCIGGSFIYAYLRKIKQETKVVTNPLPKIKV</sequence>
<dbReference type="GO" id="GO:0016020">
    <property type="term" value="C:membrane"/>
    <property type="evidence" value="ECO:0007669"/>
    <property type="project" value="UniProtKB-SubCell"/>
</dbReference>
<evidence type="ECO:0000256" key="4">
    <source>
        <dbReference type="ARBA" id="ARBA00023136"/>
    </source>
</evidence>
<reference evidence="7" key="1">
    <citation type="submission" date="2022-10" db="EMBL/GenBank/DDBJ databases">
        <title>Novel sulphate-reducing endosymbionts in the free-living metamonad Anaeramoeba.</title>
        <authorList>
            <person name="Jerlstrom-Hultqvist J."/>
            <person name="Cepicka I."/>
            <person name="Gallot-Lavallee L."/>
            <person name="Salas-Leiva D."/>
            <person name="Curtis B.A."/>
            <person name="Zahonova K."/>
            <person name="Pipaliya S."/>
            <person name="Dacks J."/>
            <person name="Roger A.J."/>
        </authorList>
    </citation>
    <scope>NUCLEOTIDE SEQUENCE</scope>
    <source>
        <strain evidence="7">BMAN</strain>
    </source>
</reference>
<dbReference type="OMA" id="WWTSNIV"/>
<dbReference type="AlphaFoldDB" id="A0A9Q0RF29"/>
<feature type="transmembrane region" description="Helical" evidence="5">
    <location>
        <begin position="9"/>
        <end position="30"/>
    </location>
</feature>
<feature type="transmembrane region" description="Helical" evidence="5">
    <location>
        <begin position="160"/>
        <end position="179"/>
    </location>
</feature>
<feature type="transmembrane region" description="Helical" evidence="5">
    <location>
        <begin position="297"/>
        <end position="316"/>
    </location>
</feature>
<keyword evidence="4 5" id="KW-0472">Membrane</keyword>
<dbReference type="InterPro" id="IPR004853">
    <property type="entry name" value="Sugar_P_trans_dom"/>
</dbReference>
<accession>A0A9Q0RF29</accession>
<feature type="transmembrane region" description="Helical" evidence="5">
    <location>
        <begin position="237"/>
        <end position="258"/>
    </location>
</feature>
<keyword evidence="2 5" id="KW-0812">Transmembrane</keyword>
<dbReference type="Pfam" id="PF03151">
    <property type="entry name" value="TPT"/>
    <property type="match status" value="1"/>
</dbReference>
<feature type="transmembrane region" description="Helical" evidence="5">
    <location>
        <begin position="42"/>
        <end position="62"/>
    </location>
</feature>
<name>A0A9Q0RF29_ANAIG</name>
<evidence type="ECO:0000313" key="7">
    <source>
        <dbReference type="EMBL" id="KAJ5077787.1"/>
    </source>
</evidence>
<comment type="subcellular location">
    <subcellularLocation>
        <location evidence="1">Membrane</location>
        <topology evidence="1">Multi-pass membrane protein</topology>
    </subcellularLocation>
</comment>
<feature type="transmembrane region" description="Helical" evidence="5">
    <location>
        <begin position="270"/>
        <end position="291"/>
    </location>
</feature>
<dbReference type="Proteomes" id="UP001149090">
    <property type="component" value="Unassembled WGS sequence"/>
</dbReference>
<organism evidence="7 8">
    <name type="scientific">Anaeramoeba ignava</name>
    <name type="common">Anaerobic marine amoeba</name>
    <dbReference type="NCBI Taxonomy" id="1746090"/>
    <lineage>
        <taxon>Eukaryota</taxon>
        <taxon>Metamonada</taxon>
        <taxon>Anaeramoebidae</taxon>
        <taxon>Anaeramoeba</taxon>
    </lineage>
</organism>
<feature type="transmembrane region" description="Helical" evidence="5">
    <location>
        <begin position="136"/>
        <end position="154"/>
    </location>
</feature>
<feature type="transmembrane region" description="Helical" evidence="5">
    <location>
        <begin position="207"/>
        <end position="225"/>
    </location>
</feature>
<feature type="domain" description="Sugar phosphate transporter" evidence="6">
    <location>
        <begin position="12"/>
        <end position="313"/>
    </location>
</feature>
<dbReference type="SUPFAM" id="SSF103481">
    <property type="entry name" value="Multidrug resistance efflux transporter EmrE"/>
    <property type="match status" value="2"/>
</dbReference>
<evidence type="ECO:0000313" key="8">
    <source>
        <dbReference type="Proteomes" id="UP001149090"/>
    </source>
</evidence>
<dbReference type="InterPro" id="IPR050186">
    <property type="entry name" value="TPT_transporter"/>
</dbReference>
<feature type="transmembrane region" description="Helical" evidence="5">
    <location>
        <begin position="83"/>
        <end position="100"/>
    </location>
</feature>
<evidence type="ECO:0000256" key="5">
    <source>
        <dbReference type="SAM" id="Phobius"/>
    </source>
</evidence>
<gene>
    <name evidence="7" type="ORF">M0811_05477</name>
</gene>
<feature type="transmembrane region" description="Helical" evidence="5">
    <location>
        <begin position="106"/>
        <end position="129"/>
    </location>
</feature>
<proteinExistence type="predicted"/>
<evidence type="ECO:0000256" key="1">
    <source>
        <dbReference type="ARBA" id="ARBA00004141"/>
    </source>
</evidence>
<keyword evidence="8" id="KW-1185">Reference proteome</keyword>
<evidence type="ECO:0000256" key="2">
    <source>
        <dbReference type="ARBA" id="ARBA00022692"/>
    </source>
</evidence>
<comment type="caution">
    <text evidence="7">The sequence shown here is derived from an EMBL/GenBank/DDBJ whole genome shotgun (WGS) entry which is preliminary data.</text>
</comment>
<dbReference type="InterPro" id="IPR037185">
    <property type="entry name" value="EmrE-like"/>
</dbReference>
<dbReference type="EMBL" id="JAPDFW010000056">
    <property type="protein sequence ID" value="KAJ5077787.1"/>
    <property type="molecule type" value="Genomic_DNA"/>
</dbReference>
<protein>
    <submittedName>
        <fullName evidence="7">Solute carrier family 35</fullName>
    </submittedName>
</protein>
<dbReference type="OrthoDB" id="5547497at2759"/>
<evidence type="ECO:0000256" key="3">
    <source>
        <dbReference type="ARBA" id="ARBA00022989"/>
    </source>
</evidence>
<dbReference type="PANTHER" id="PTHR11132">
    <property type="entry name" value="SOLUTE CARRIER FAMILY 35"/>
    <property type="match status" value="1"/>
</dbReference>